<name>A0A448WPJ7_9PLAT</name>
<evidence type="ECO:0000313" key="1">
    <source>
        <dbReference type="EMBL" id="VEL17059.1"/>
    </source>
</evidence>
<reference evidence="1" key="1">
    <citation type="submission" date="2018-11" db="EMBL/GenBank/DDBJ databases">
        <authorList>
            <consortium name="Pathogen Informatics"/>
        </authorList>
    </citation>
    <scope>NUCLEOTIDE SEQUENCE</scope>
</reference>
<evidence type="ECO:0000313" key="2">
    <source>
        <dbReference type="Proteomes" id="UP000784294"/>
    </source>
</evidence>
<proteinExistence type="predicted"/>
<dbReference type="AlphaFoldDB" id="A0A448WPJ7"/>
<sequence>MKRPAQDDNCYVNEKRPFVNDKVAAAAEAAARINQKLGGVPSQIPPSSTAHVMTTEIKIPDRYVGLSTFFVYQIGTF</sequence>
<comment type="caution">
    <text evidence="1">The sequence shown here is derived from an EMBL/GenBank/DDBJ whole genome shotgun (WGS) entry which is preliminary data.</text>
</comment>
<accession>A0A448WPJ7</accession>
<gene>
    <name evidence="1" type="ORF">PXEA_LOCUS10499</name>
</gene>
<keyword evidence="2" id="KW-1185">Reference proteome</keyword>
<dbReference type="Proteomes" id="UP000784294">
    <property type="component" value="Unassembled WGS sequence"/>
</dbReference>
<organism evidence="1 2">
    <name type="scientific">Protopolystoma xenopodis</name>
    <dbReference type="NCBI Taxonomy" id="117903"/>
    <lineage>
        <taxon>Eukaryota</taxon>
        <taxon>Metazoa</taxon>
        <taxon>Spiralia</taxon>
        <taxon>Lophotrochozoa</taxon>
        <taxon>Platyhelminthes</taxon>
        <taxon>Monogenea</taxon>
        <taxon>Polyopisthocotylea</taxon>
        <taxon>Polystomatidea</taxon>
        <taxon>Polystomatidae</taxon>
        <taxon>Protopolystoma</taxon>
    </lineage>
</organism>
<protein>
    <submittedName>
        <fullName evidence="1">Uncharacterized protein</fullName>
    </submittedName>
</protein>
<dbReference type="EMBL" id="CAAALY010030910">
    <property type="protein sequence ID" value="VEL17059.1"/>
    <property type="molecule type" value="Genomic_DNA"/>
</dbReference>